<organism evidence="2">
    <name type="scientific">Loa loa</name>
    <name type="common">Eye worm</name>
    <name type="synonym">Filaria loa</name>
    <dbReference type="NCBI Taxonomy" id="7209"/>
    <lineage>
        <taxon>Eukaryota</taxon>
        <taxon>Metazoa</taxon>
        <taxon>Ecdysozoa</taxon>
        <taxon>Nematoda</taxon>
        <taxon>Chromadorea</taxon>
        <taxon>Rhabditida</taxon>
        <taxon>Spirurina</taxon>
        <taxon>Spiruromorpha</taxon>
        <taxon>Filarioidea</taxon>
        <taxon>Onchocercidae</taxon>
        <taxon>Loa</taxon>
    </lineage>
</organism>
<name>A0A1S0TWA3_LOALO</name>
<dbReference type="RefSeq" id="XP_003143596.1">
    <property type="nucleotide sequence ID" value="XM_003143548.1"/>
</dbReference>
<evidence type="ECO:0000256" key="1">
    <source>
        <dbReference type="SAM" id="Phobius"/>
    </source>
</evidence>
<dbReference type="EMBL" id="JH712169">
    <property type="protein sequence ID" value="EFO20473.1"/>
    <property type="molecule type" value="Genomic_DNA"/>
</dbReference>
<dbReference type="InParanoid" id="A0A1S0TWA3"/>
<dbReference type="CTD" id="9945441"/>
<evidence type="ECO:0000313" key="2">
    <source>
        <dbReference type="EMBL" id="EFO20473.1"/>
    </source>
</evidence>
<proteinExistence type="predicted"/>
<gene>
    <name evidence="2" type="ORF">LOAG_08016</name>
</gene>
<feature type="transmembrane region" description="Helical" evidence="1">
    <location>
        <begin position="93"/>
        <end position="110"/>
    </location>
</feature>
<keyword evidence="1" id="KW-0812">Transmembrane</keyword>
<feature type="transmembrane region" description="Helical" evidence="1">
    <location>
        <begin position="70"/>
        <end position="87"/>
    </location>
</feature>
<keyword evidence="1" id="KW-1133">Transmembrane helix</keyword>
<dbReference type="AlphaFoldDB" id="A0A1S0TWA3"/>
<sequence length="161" mass="18846">MSNKGVSNMKLRVKKAEKFSCRDDKVRRYYFASGITYFIKEINKKSQIVTLNHLEAYLGKIFRGFYSGDLITILSVVCMGVIAADKYKNDNNYIYMFPFIVVSEYAKIEVRRRGGERERKEGEIWVGYAESWRTIVCIVWESLQIETNNESVIEHCTIVHF</sequence>
<dbReference type="GeneID" id="9945441"/>
<protein>
    <submittedName>
        <fullName evidence="2">Uncharacterized protein</fullName>
    </submittedName>
</protein>
<dbReference type="KEGG" id="loa:LOAG_08016"/>
<accession>A0A1S0TWA3</accession>
<keyword evidence="1" id="KW-0472">Membrane</keyword>
<reference evidence="2" key="1">
    <citation type="submission" date="2012-04" db="EMBL/GenBank/DDBJ databases">
        <title>The Genome Sequence of Loa loa.</title>
        <authorList>
            <consortium name="The Broad Institute Genome Sequencing Platform"/>
            <consortium name="Broad Institute Genome Sequencing Center for Infectious Disease"/>
            <person name="Nutman T.B."/>
            <person name="Fink D.L."/>
            <person name="Russ C."/>
            <person name="Young S."/>
            <person name="Zeng Q."/>
            <person name="Gargeya S."/>
            <person name="Alvarado L."/>
            <person name="Berlin A."/>
            <person name="Chapman S.B."/>
            <person name="Chen Z."/>
            <person name="Freedman E."/>
            <person name="Gellesch M."/>
            <person name="Goldberg J."/>
            <person name="Griggs A."/>
            <person name="Gujja S."/>
            <person name="Heilman E.R."/>
            <person name="Heiman D."/>
            <person name="Howarth C."/>
            <person name="Mehta T."/>
            <person name="Neiman D."/>
            <person name="Pearson M."/>
            <person name="Roberts A."/>
            <person name="Saif S."/>
            <person name="Shea T."/>
            <person name="Shenoy N."/>
            <person name="Sisk P."/>
            <person name="Stolte C."/>
            <person name="Sykes S."/>
            <person name="White J."/>
            <person name="Yandava C."/>
            <person name="Haas B."/>
            <person name="Henn M.R."/>
            <person name="Nusbaum C."/>
            <person name="Birren B."/>
        </authorList>
    </citation>
    <scope>NUCLEOTIDE SEQUENCE [LARGE SCALE GENOMIC DNA]</scope>
</reference>